<dbReference type="AlphaFoldDB" id="A0A4C1X9X9"/>
<evidence type="ECO:0000313" key="2">
    <source>
        <dbReference type="Proteomes" id="UP000299102"/>
    </source>
</evidence>
<dbReference type="Gene3D" id="2.30.29.30">
    <property type="entry name" value="Pleckstrin-homology domain (PH domain)/Phosphotyrosine-binding domain (PTB)"/>
    <property type="match status" value="1"/>
</dbReference>
<proteinExistence type="predicted"/>
<keyword evidence="2" id="KW-1185">Reference proteome</keyword>
<name>A0A4C1X9X9_EUMVA</name>
<comment type="caution">
    <text evidence="1">The sequence shown here is derived from an EMBL/GenBank/DDBJ whole genome shotgun (WGS) entry which is preliminary data.</text>
</comment>
<dbReference type="Proteomes" id="UP000299102">
    <property type="component" value="Unassembled WGS sequence"/>
</dbReference>
<gene>
    <name evidence="1" type="ORF">EVAR_15040_1</name>
</gene>
<dbReference type="InterPro" id="IPR011993">
    <property type="entry name" value="PH-like_dom_sf"/>
</dbReference>
<dbReference type="EMBL" id="BGZK01000750">
    <property type="protein sequence ID" value="GBP59037.1"/>
    <property type="molecule type" value="Genomic_DNA"/>
</dbReference>
<accession>A0A4C1X9X9</accession>
<evidence type="ECO:0000313" key="1">
    <source>
        <dbReference type="EMBL" id="GBP59037.1"/>
    </source>
</evidence>
<reference evidence="1 2" key="1">
    <citation type="journal article" date="2019" name="Commun. Biol.">
        <title>The bagworm genome reveals a unique fibroin gene that provides high tensile strength.</title>
        <authorList>
            <person name="Kono N."/>
            <person name="Nakamura H."/>
            <person name="Ohtoshi R."/>
            <person name="Tomita M."/>
            <person name="Numata K."/>
            <person name="Arakawa K."/>
        </authorList>
    </citation>
    <scope>NUCLEOTIDE SEQUENCE [LARGE SCALE GENOMIC DNA]</scope>
</reference>
<organism evidence="1 2">
    <name type="scientific">Eumeta variegata</name>
    <name type="common">Bagworm moth</name>
    <name type="synonym">Eumeta japonica</name>
    <dbReference type="NCBI Taxonomy" id="151549"/>
    <lineage>
        <taxon>Eukaryota</taxon>
        <taxon>Metazoa</taxon>
        <taxon>Ecdysozoa</taxon>
        <taxon>Arthropoda</taxon>
        <taxon>Hexapoda</taxon>
        <taxon>Insecta</taxon>
        <taxon>Pterygota</taxon>
        <taxon>Neoptera</taxon>
        <taxon>Endopterygota</taxon>
        <taxon>Lepidoptera</taxon>
        <taxon>Glossata</taxon>
        <taxon>Ditrysia</taxon>
        <taxon>Tineoidea</taxon>
        <taxon>Psychidae</taxon>
        <taxon>Oiketicinae</taxon>
        <taxon>Eumeta</taxon>
    </lineage>
</organism>
<protein>
    <submittedName>
        <fullName evidence="1">Uncharacterized protein</fullName>
    </submittedName>
</protein>
<dbReference type="OrthoDB" id="10252171at2759"/>
<sequence>MLTARKLNVTTGRLDSKAITLFNPSKEGNITKEMRSLEMKYWLSTRARQPHRDVVMYCFELRTANVDYIGCGPTYTSECGTGVKRA</sequence>